<evidence type="ECO:0000256" key="1">
    <source>
        <dbReference type="ARBA" id="ARBA00009437"/>
    </source>
</evidence>
<dbReference type="SUPFAM" id="SSF46785">
    <property type="entry name" value="Winged helix' DNA-binding domain"/>
    <property type="match status" value="1"/>
</dbReference>
<comment type="caution">
    <text evidence="6">The sequence shown here is derived from an EMBL/GenBank/DDBJ whole genome shotgun (WGS) entry which is preliminary data.</text>
</comment>
<dbReference type="PANTHER" id="PTHR30537:SF74">
    <property type="entry name" value="HTH-TYPE TRANSCRIPTIONAL REGULATOR TRPI"/>
    <property type="match status" value="1"/>
</dbReference>
<dbReference type="Pfam" id="PF03466">
    <property type="entry name" value="LysR_substrate"/>
    <property type="match status" value="1"/>
</dbReference>
<dbReference type="InterPro" id="IPR058163">
    <property type="entry name" value="LysR-type_TF_proteobact-type"/>
</dbReference>
<dbReference type="SUPFAM" id="SSF53850">
    <property type="entry name" value="Periplasmic binding protein-like II"/>
    <property type="match status" value="1"/>
</dbReference>
<dbReference type="Pfam" id="PF00126">
    <property type="entry name" value="HTH_1"/>
    <property type="match status" value="1"/>
</dbReference>
<evidence type="ECO:0000313" key="6">
    <source>
        <dbReference type="EMBL" id="GAA0377175.1"/>
    </source>
</evidence>
<evidence type="ECO:0000256" key="3">
    <source>
        <dbReference type="ARBA" id="ARBA00023125"/>
    </source>
</evidence>
<dbReference type="Gene3D" id="3.40.190.10">
    <property type="entry name" value="Periplasmic binding protein-like II"/>
    <property type="match status" value="2"/>
</dbReference>
<evidence type="ECO:0000259" key="5">
    <source>
        <dbReference type="PROSITE" id="PS50931"/>
    </source>
</evidence>
<dbReference type="Gene3D" id="1.10.10.10">
    <property type="entry name" value="Winged helix-like DNA-binding domain superfamily/Winged helix DNA-binding domain"/>
    <property type="match status" value="1"/>
</dbReference>
<protein>
    <submittedName>
        <fullName evidence="6">LysR family transcriptional regulator</fullName>
    </submittedName>
</protein>
<accession>A0ABN0XYM8</accession>
<sequence length="305" mass="32825">MFQNLTGSTSQISLTALRAFEAMARTGSATAAAAELHVTHSAISRQVKSLEKQLELRLFDGPRHALRLTEKGAALAAELHPAFDRISAAVTHARGQSDELSVAVHASLSVKWLIPRLARFHEQYPHIHIHLIELSPHAETHRGADAVIRLMGPSALNAAGVEYIAPNAIGPVISTQRAGTDARMALAQAPRLISRTQTSSWSDWTQLSGVQLPAPPSAPRSLAHLHFVLDAVLADWGAAVLPWILCADAIAQGKLVAPYGFAPDEGGIGVSLTGAEPSRAQRSFLRWLRQEALPSDCHLHPPEYL</sequence>
<dbReference type="InterPro" id="IPR036390">
    <property type="entry name" value="WH_DNA-bd_sf"/>
</dbReference>
<dbReference type="PROSITE" id="PS50931">
    <property type="entry name" value="HTH_LYSR"/>
    <property type="match status" value="1"/>
</dbReference>
<dbReference type="EMBL" id="BAAAEJ010000001">
    <property type="protein sequence ID" value="GAA0377175.1"/>
    <property type="molecule type" value="Genomic_DNA"/>
</dbReference>
<dbReference type="RefSeq" id="WP_167179057.1">
    <property type="nucleotide sequence ID" value="NZ_BAAAEJ010000001.1"/>
</dbReference>
<proteinExistence type="inferred from homology"/>
<gene>
    <name evidence="6" type="ORF">GCM10009093_00400</name>
</gene>
<evidence type="ECO:0000256" key="2">
    <source>
        <dbReference type="ARBA" id="ARBA00023015"/>
    </source>
</evidence>
<evidence type="ECO:0000256" key="4">
    <source>
        <dbReference type="ARBA" id="ARBA00023163"/>
    </source>
</evidence>
<dbReference type="InterPro" id="IPR036388">
    <property type="entry name" value="WH-like_DNA-bd_sf"/>
</dbReference>
<reference evidence="6 7" key="1">
    <citation type="journal article" date="2019" name="Int. J. Syst. Evol. Microbiol.">
        <title>The Global Catalogue of Microorganisms (GCM) 10K type strain sequencing project: providing services to taxonomists for standard genome sequencing and annotation.</title>
        <authorList>
            <consortium name="The Broad Institute Genomics Platform"/>
            <consortium name="The Broad Institute Genome Sequencing Center for Infectious Disease"/>
            <person name="Wu L."/>
            <person name="Ma J."/>
        </authorList>
    </citation>
    <scope>NUCLEOTIDE SEQUENCE [LARGE SCALE GENOMIC DNA]</scope>
    <source>
        <strain evidence="6 7">JCM 13476</strain>
    </source>
</reference>
<keyword evidence="7" id="KW-1185">Reference proteome</keyword>
<dbReference type="Proteomes" id="UP001500791">
    <property type="component" value="Unassembled WGS sequence"/>
</dbReference>
<keyword evidence="4" id="KW-0804">Transcription</keyword>
<name>A0ABN0XYM8_9CAUL</name>
<evidence type="ECO:0000313" key="7">
    <source>
        <dbReference type="Proteomes" id="UP001500791"/>
    </source>
</evidence>
<comment type="similarity">
    <text evidence="1">Belongs to the LysR transcriptional regulatory family.</text>
</comment>
<feature type="domain" description="HTH lysR-type" evidence="5">
    <location>
        <begin position="12"/>
        <end position="69"/>
    </location>
</feature>
<keyword evidence="3" id="KW-0238">DNA-binding</keyword>
<keyword evidence="2" id="KW-0805">Transcription regulation</keyword>
<dbReference type="InterPro" id="IPR005119">
    <property type="entry name" value="LysR_subst-bd"/>
</dbReference>
<organism evidence="6 7">
    <name type="scientific">Brevundimonas terrae</name>
    <dbReference type="NCBI Taxonomy" id="363631"/>
    <lineage>
        <taxon>Bacteria</taxon>
        <taxon>Pseudomonadati</taxon>
        <taxon>Pseudomonadota</taxon>
        <taxon>Alphaproteobacteria</taxon>
        <taxon>Caulobacterales</taxon>
        <taxon>Caulobacteraceae</taxon>
        <taxon>Brevundimonas</taxon>
    </lineage>
</organism>
<dbReference type="InterPro" id="IPR000847">
    <property type="entry name" value="LysR_HTH_N"/>
</dbReference>
<dbReference type="PANTHER" id="PTHR30537">
    <property type="entry name" value="HTH-TYPE TRANSCRIPTIONAL REGULATOR"/>
    <property type="match status" value="1"/>
</dbReference>